<dbReference type="PROSITE" id="PS50878">
    <property type="entry name" value="RT_POL"/>
    <property type="match status" value="1"/>
</dbReference>
<protein>
    <recommendedName>
        <fullName evidence="1">Reverse transcriptase domain-containing protein</fullName>
    </recommendedName>
</protein>
<evidence type="ECO:0000313" key="2">
    <source>
        <dbReference type="EMBL" id="EXX62295.1"/>
    </source>
</evidence>
<dbReference type="Proteomes" id="UP000022910">
    <property type="component" value="Unassembled WGS sequence"/>
</dbReference>
<dbReference type="AlphaFoldDB" id="A0A015J6A9"/>
<dbReference type="STRING" id="1432141.A0A015J6A9"/>
<dbReference type="HOGENOM" id="CLU_002435_7_0_1"/>
<dbReference type="OMA" id="AFISHRT"/>
<accession>A0A015J6A9</accession>
<sequence>MLVNEESEGSTKRLATELGEVKEAVDNDFASMFRKRNTLENSLTPLWQQIYEPAGKFKEVMEATIEKVTMEEWNNTVKDLNKNLTAGLSGINYKIIPQLPEEIVILLVKFGNLTLQTGLIPKAWKTSIILSIPKPTNFEYNILNTRLIALLDCFRKTFTKMITNRLSSVMKRYNILQGYNCCSLPGESTNEPIHLVNNFIEDARENKKELWDLTQDMKKAFDSVGLEVLNRALLRIDIPASLVEWIIALFKHRSLRIATAYGLSDGFIGNDGIDQGDALSLLLWRIFYDPLLVGIQQTKDSGYEMKLPGQMILMTLLHGHITGFRFQYVHIWMIRYF</sequence>
<dbReference type="Pfam" id="PF00078">
    <property type="entry name" value="RVT_1"/>
    <property type="match status" value="1"/>
</dbReference>
<evidence type="ECO:0000259" key="1">
    <source>
        <dbReference type="PROSITE" id="PS50878"/>
    </source>
</evidence>
<comment type="caution">
    <text evidence="2">The sequence shown here is derived from an EMBL/GenBank/DDBJ whole genome shotgun (WGS) entry which is preliminary data.</text>
</comment>
<keyword evidence="3" id="KW-1185">Reference proteome</keyword>
<dbReference type="PANTHER" id="PTHR31635">
    <property type="entry name" value="REVERSE TRANSCRIPTASE DOMAIN-CONTAINING PROTEIN-RELATED"/>
    <property type="match status" value="1"/>
</dbReference>
<feature type="domain" description="Reverse transcriptase" evidence="1">
    <location>
        <begin position="113"/>
        <end position="337"/>
    </location>
</feature>
<dbReference type="PANTHER" id="PTHR31635:SF196">
    <property type="entry name" value="REVERSE TRANSCRIPTASE DOMAIN-CONTAINING PROTEIN-RELATED"/>
    <property type="match status" value="1"/>
</dbReference>
<name>A0A015J6A9_RHIIW</name>
<organism evidence="2 3">
    <name type="scientific">Rhizophagus irregularis (strain DAOM 197198w)</name>
    <name type="common">Glomus intraradices</name>
    <dbReference type="NCBI Taxonomy" id="1432141"/>
    <lineage>
        <taxon>Eukaryota</taxon>
        <taxon>Fungi</taxon>
        <taxon>Fungi incertae sedis</taxon>
        <taxon>Mucoromycota</taxon>
        <taxon>Glomeromycotina</taxon>
        <taxon>Glomeromycetes</taxon>
        <taxon>Glomerales</taxon>
        <taxon>Glomeraceae</taxon>
        <taxon>Rhizophagus</taxon>
    </lineage>
</organism>
<reference evidence="2 3" key="1">
    <citation type="submission" date="2014-02" db="EMBL/GenBank/DDBJ databases">
        <title>Single nucleus genome sequencing reveals high similarity among nuclei of an endomycorrhizal fungus.</title>
        <authorList>
            <person name="Lin K."/>
            <person name="Geurts R."/>
            <person name="Zhang Z."/>
            <person name="Limpens E."/>
            <person name="Saunders D.G."/>
            <person name="Mu D."/>
            <person name="Pang E."/>
            <person name="Cao H."/>
            <person name="Cha H."/>
            <person name="Lin T."/>
            <person name="Zhou Q."/>
            <person name="Shang Y."/>
            <person name="Li Y."/>
            <person name="Ivanov S."/>
            <person name="Sharma T."/>
            <person name="Velzen R.V."/>
            <person name="Ruijter N.D."/>
            <person name="Aanen D.K."/>
            <person name="Win J."/>
            <person name="Kamoun S."/>
            <person name="Bisseling T."/>
            <person name="Huang S."/>
        </authorList>
    </citation>
    <scope>NUCLEOTIDE SEQUENCE [LARGE SCALE GENOMIC DNA]</scope>
    <source>
        <strain evidence="3">DAOM197198w</strain>
    </source>
</reference>
<gene>
    <name evidence="2" type="ORF">RirG_163110</name>
</gene>
<dbReference type="EMBL" id="JEMT01024775">
    <property type="protein sequence ID" value="EXX62295.1"/>
    <property type="molecule type" value="Genomic_DNA"/>
</dbReference>
<evidence type="ECO:0000313" key="3">
    <source>
        <dbReference type="Proteomes" id="UP000022910"/>
    </source>
</evidence>
<proteinExistence type="predicted"/>
<dbReference type="InterPro" id="IPR000477">
    <property type="entry name" value="RT_dom"/>
</dbReference>